<feature type="compositionally biased region" description="Polar residues" evidence="1">
    <location>
        <begin position="1"/>
        <end position="11"/>
    </location>
</feature>
<dbReference type="EMBL" id="APKE01000001">
    <property type="protein sequence ID" value="KAF0677554.1"/>
    <property type="molecule type" value="Genomic_DNA"/>
</dbReference>
<organism evidence="2 3">
    <name type="scientific">Profundibacterium mesophilum KAUST100406-0324</name>
    <dbReference type="NCBI Taxonomy" id="1037889"/>
    <lineage>
        <taxon>Bacteria</taxon>
        <taxon>Pseudomonadati</taxon>
        <taxon>Pseudomonadota</taxon>
        <taxon>Alphaproteobacteria</taxon>
        <taxon>Rhodobacterales</taxon>
        <taxon>Roseobacteraceae</taxon>
        <taxon>Profundibacterium</taxon>
    </lineage>
</organism>
<evidence type="ECO:0000313" key="2">
    <source>
        <dbReference type="EMBL" id="KAF0677554.1"/>
    </source>
</evidence>
<evidence type="ECO:0000256" key="1">
    <source>
        <dbReference type="SAM" id="MobiDB-lite"/>
    </source>
</evidence>
<feature type="compositionally biased region" description="Basic and acidic residues" evidence="1">
    <location>
        <begin position="36"/>
        <end position="61"/>
    </location>
</feature>
<evidence type="ECO:0000313" key="3">
    <source>
        <dbReference type="Proteomes" id="UP000698242"/>
    </source>
</evidence>
<accession>A0A921NVP0</accession>
<protein>
    <submittedName>
        <fullName evidence="2">Uncharacterized protein</fullName>
    </submittedName>
</protein>
<reference evidence="2" key="1">
    <citation type="submission" date="2013-03" db="EMBL/GenBank/DDBJ databases">
        <title>Genome Sequence of the Profundibacterium mesophilum strain KAUST100406-0324T from Red Sea, a novel genus in the family Rhodobacteraceae.</title>
        <authorList>
            <person name="Essack M."/>
            <person name="Alam I."/>
            <person name="Lafi F."/>
            <person name="Alawi W."/>
            <person name="Kamanu F."/>
            <person name="Al-Suwailem A."/>
            <person name="Lee O.O."/>
            <person name="Xu Y."/>
            <person name="Bajic V."/>
            <person name="Qian P.-Y."/>
            <person name="Archer J."/>
        </authorList>
    </citation>
    <scope>NUCLEOTIDE SEQUENCE</scope>
    <source>
        <strain evidence="2">KAUST100406-0324</strain>
    </source>
</reference>
<dbReference type="RefSeq" id="WP_159963531.1">
    <property type="nucleotide sequence ID" value="NZ_APKE01000001.1"/>
</dbReference>
<gene>
    <name evidence="2" type="ORF">PMES_00059</name>
</gene>
<name>A0A921NVP0_9RHOB</name>
<dbReference type="InterPro" id="IPR025227">
    <property type="entry name" value="DUF4169"/>
</dbReference>
<sequence>MTGDSKITSLTRVRKARQREDARRQADANSVKFGRTKAERRADAAVRDKAEKRLDDHGKEP</sequence>
<keyword evidence="3" id="KW-1185">Reference proteome</keyword>
<comment type="caution">
    <text evidence="2">The sequence shown here is derived from an EMBL/GenBank/DDBJ whole genome shotgun (WGS) entry which is preliminary data.</text>
</comment>
<feature type="region of interest" description="Disordered" evidence="1">
    <location>
        <begin position="1"/>
        <end position="61"/>
    </location>
</feature>
<dbReference type="AlphaFoldDB" id="A0A921NVP0"/>
<dbReference type="Proteomes" id="UP000698242">
    <property type="component" value="Unassembled WGS sequence"/>
</dbReference>
<proteinExistence type="predicted"/>
<dbReference type="Pfam" id="PF13770">
    <property type="entry name" value="DUF4169"/>
    <property type="match status" value="1"/>
</dbReference>